<organism evidence="3 4">
    <name type="scientific">Cercophora newfieldiana</name>
    <dbReference type="NCBI Taxonomy" id="92897"/>
    <lineage>
        <taxon>Eukaryota</taxon>
        <taxon>Fungi</taxon>
        <taxon>Dikarya</taxon>
        <taxon>Ascomycota</taxon>
        <taxon>Pezizomycotina</taxon>
        <taxon>Sordariomycetes</taxon>
        <taxon>Sordariomycetidae</taxon>
        <taxon>Sordariales</taxon>
        <taxon>Lasiosphaeriaceae</taxon>
        <taxon>Cercophora</taxon>
    </lineage>
</organism>
<feature type="transmembrane region" description="Helical" evidence="2">
    <location>
        <begin position="637"/>
        <end position="658"/>
    </location>
</feature>
<proteinExistence type="predicted"/>
<dbReference type="EMBL" id="JAULSV010000004">
    <property type="protein sequence ID" value="KAK0646855.1"/>
    <property type="molecule type" value="Genomic_DNA"/>
</dbReference>
<keyword evidence="2" id="KW-1133">Transmembrane helix</keyword>
<feature type="transmembrane region" description="Helical" evidence="2">
    <location>
        <begin position="124"/>
        <end position="143"/>
    </location>
</feature>
<evidence type="ECO:0000313" key="4">
    <source>
        <dbReference type="Proteomes" id="UP001174936"/>
    </source>
</evidence>
<feature type="region of interest" description="Disordered" evidence="1">
    <location>
        <begin position="1"/>
        <end position="59"/>
    </location>
</feature>
<evidence type="ECO:0000313" key="3">
    <source>
        <dbReference type="EMBL" id="KAK0646855.1"/>
    </source>
</evidence>
<comment type="caution">
    <text evidence="3">The sequence shown here is derived from an EMBL/GenBank/DDBJ whole genome shotgun (WGS) entry which is preliminary data.</text>
</comment>
<evidence type="ECO:0000256" key="1">
    <source>
        <dbReference type="SAM" id="MobiDB-lite"/>
    </source>
</evidence>
<sequence>MAVTPATPAVNGEHDSDTPTLGPESEPPPQPLQVQDEQPPPLRAQQAPVGPEQEDDPSPRALDLKVAEATSQPTKFGWFAFGLELLGFILALFFLVLGILVATLDNKPLTDGNEAVGQASRVAASFWPVLFAAVLGAAGKTLARLMTEKGGNLVHIEHLVGSQTFAGVLFTPIQLRFFHVQSVVVILLWAFNPLGTQAIIRAVATRENTELRELDTPMQFASSNFFSDVAVVFQLMGHEEEFLDPLIASPLYAPEAGLQNMGGIADDYDARVRSLGSGDLVRFASDAWGNVRIPKLESLPDYDEKRPEEWVRVPYQTRLIDYASLIGVRVEGLPKDIVGNISWRIEANYHNFECDPLHVLEFDRAEPQNVTIPTNGTRWIDAFLHRNFPNMYYFYNETIASQWSTDVMLSHLFRQRSVFLDTEALSWPTGTRKPMNSPDDTWNTTDWPWDDHNYAFPPRSVFLSYVEAEVSSELTPSGNTPFVVSQMRRASNPPTSLHMHAFQNPTVAASISETFYRLLAYYEYRAFMVGMRPAVPVLYILDPLRFRETLFLYDDTMASYVAANLSGTRFQDRFGLVFNTYWRAYAHGWANLNLKRYSQPGDGLAEDSVNASRIMLASSRPRVLSAAPQTYVTSRPWIAVYFVANAIVLLTSTLSLMLRSKLRGPDILGYVSSIVRYSTYFPRDGDSARDLEGADGFKAAREMKGRRILLGVRWEGVSGGVGSADEERIVLLPEKAGRRISKKGRWR</sequence>
<name>A0AA39Y7K4_9PEZI</name>
<keyword evidence="2" id="KW-0472">Membrane</keyword>
<dbReference type="Proteomes" id="UP001174936">
    <property type="component" value="Unassembled WGS sequence"/>
</dbReference>
<feature type="transmembrane region" description="Helical" evidence="2">
    <location>
        <begin position="78"/>
        <end position="104"/>
    </location>
</feature>
<keyword evidence="2" id="KW-0812">Transmembrane</keyword>
<protein>
    <submittedName>
        <fullName evidence="3">Uncharacterized protein</fullName>
    </submittedName>
</protein>
<dbReference type="AlphaFoldDB" id="A0AA39Y7K4"/>
<accession>A0AA39Y7K4</accession>
<keyword evidence="4" id="KW-1185">Reference proteome</keyword>
<gene>
    <name evidence="3" type="ORF">B0T16DRAFT_458737</name>
</gene>
<evidence type="ECO:0000256" key="2">
    <source>
        <dbReference type="SAM" id="Phobius"/>
    </source>
</evidence>
<reference evidence="3" key="1">
    <citation type="submission" date="2023-06" db="EMBL/GenBank/DDBJ databases">
        <title>Genome-scale phylogeny and comparative genomics of the fungal order Sordariales.</title>
        <authorList>
            <consortium name="Lawrence Berkeley National Laboratory"/>
            <person name="Hensen N."/>
            <person name="Bonometti L."/>
            <person name="Westerberg I."/>
            <person name="Brannstrom I.O."/>
            <person name="Guillou S."/>
            <person name="Cros-Aarteil S."/>
            <person name="Calhoun S."/>
            <person name="Haridas S."/>
            <person name="Kuo A."/>
            <person name="Mondo S."/>
            <person name="Pangilinan J."/>
            <person name="Riley R."/>
            <person name="Labutti K."/>
            <person name="Andreopoulos B."/>
            <person name="Lipzen A."/>
            <person name="Chen C."/>
            <person name="Yanf M."/>
            <person name="Daum C."/>
            <person name="Ng V."/>
            <person name="Clum A."/>
            <person name="Steindorff A."/>
            <person name="Ohm R."/>
            <person name="Martin F."/>
            <person name="Silar P."/>
            <person name="Natvig D."/>
            <person name="Lalanne C."/>
            <person name="Gautier V."/>
            <person name="Ament-Velasquez S.L."/>
            <person name="Kruys A."/>
            <person name="Hutchinson M.I."/>
            <person name="Powell A.J."/>
            <person name="Barry K."/>
            <person name="Miller A.N."/>
            <person name="Grigoriev I.V."/>
            <person name="Debuchy R."/>
            <person name="Gladieux P."/>
            <person name="Thoren M.H."/>
            <person name="Johannesson H."/>
        </authorList>
    </citation>
    <scope>NUCLEOTIDE SEQUENCE</scope>
    <source>
        <strain evidence="3">SMH2532-1</strain>
    </source>
</reference>